<proteinExistence type="inferred from homology"/>
<dbReference type="GeneID" id="19166564"/>
<dbReference type="SUPFAM" id="SSF53383">
    <property type="entry name" value="PLP-dependent transferases"/>
    <property type="match status" value="1"/>
</dbReference>
<dbReference type="InterPro" id="IPR015422">
    <property type="entry name" value="PyrdxlP-dep_Trfase_small"/>
</dbReference>
<dbReference type="GO" id="GO:0005737">
    <property type="term" value="C:cytoplasm"/>
    <property type="evidence" value="ECO:0007669"/>
    <property type="project" value="TreeGrafter"/>
</dbReference>
<evidence type="ECO:0000256" key="5">
    <source>
        <dbReference type="RuleBase" id="RU000382"/>
    </source>
</evidence>
<evidence type="ECO:0000313" key="8">
    <source>
        <dbReference type="Proteomes" id="UP000019478"/>
    </source>
</evidence>
<dbReference type="HOGENOM" id="CLU_011856_6_2_1"/>
<keyword evidence="4 5" id="KW-0456">Lyase</keyword>
<dbReference type="InterPro" id="IPR010977">
    <property type="entry name" value="Aromatic_deC"/>
</dbReference>
<feature type="region of interest" description="Disordered" evidence="6">
    <location>
        <begin position="67"/>
        <end position="97"/>
    </location>
</feature>
<evidence type="ECO:0000256" key="1">
    <source>
        <dbReference type="ARBA" id="ARBA00001933"/>
    </source>
</evidence>
<name>W9Y972_9EURO</name>
<dbReference type="PANTHER" id="PTHR11999">
    <property type="entry name" value="GROUP II PYRIDOXAL-5-PHOSPHATE DECARBOXYLASE"/>
    <property type="match status" value="1"/>
</dbReference>
<gene>
    <name evidence="7" type="ORF">A1O3_02434</name>
</gene>
<organism evidence="7 8">
    <name type="scientific">Capronia epimyces CBS 606.96</name>
    <dbReference type="NCBI Taxonomy" id="1182542"/>
    <lineage>
        <taxon>Eukaryota</taxon>
        <taxon>Fungi</taxon>
        <taxon>Dikarya</taxon>
        <taxon>Ascomycota</taxon>
        <taxon>Pezizomycotina</taxon>
        <taxon>Eurotiomycetes</taxon>
        <taxon>Chaetothyriomycetidae</taxon>
        <taxon>Chaetothyriales</taxon>
        <taxon>Herpotrichiellaceae</taxon>
        <taxon>Capronia</taxon>
    </lineage>
</organism>
<dbReference type="GO" id="GO:0030170">
    <property type="term" value="F:pyridoxal phosphate binding"/>
    <property type="evidence" value="ECO:0007669"/>
    <property type="project" value="InterPro"/>
</dbReference>
<dbReference type="InterPro" id="IPR002129">
    <property type="entry name" value="PyrdxlP-dep_de-COase"/>
</dbReference>
<dbReference type="Proteomes" id="UP000019478">
    <property type="component" value="Unassembled WGS sequence"/>
</dbReference>
<dbReference type="STRING" id="1182542.W9Y972"/>
<evidence type="ECO:0008006" key="9">
    <source>
        <dbReference type="Google" id="ProtNLM"/>
    </source>
</evidence>
<comment type="cofactor">
    <cofactor evidence="1 5">
        <name>pyridoxal 5'-phosphate</name>
        <dbReference type="ChEBI" id="CHEBI:597326"/>
    </cofactor>
</comment>
<comment type="similarity">
    <text evidence="2 5">Belongs to the group II decarboxylase family.</text>
</comment>
<dbReference type="EMBL" id="AMGY01000002">
    <property type="protein sequence ID" value="EXJ89367.1"/>
    <property type="molecule type" value="Genomic_DNA"/>
</dbReference>
<dbReference type="RefSeq" id="XP_007730764.1">
    <property type="nucleotide sequence ID" value="XM_007732574.1"/>
</dbReference>
<keyword evidence="8" id="KW-1185">Reference proteome</keyword>
<dbReference type="InterPro" id="IPR021115">
    <property type="entry name" value="Pyridoxal-P_BS"/>
</dbReference>
<dbReference type="InterPro" id="IPR015424">
    <property type="entry name" value="PyrdxlP-dep_Trfase"/>
</dbReference>
<dbReference type="PANTHER" id="PTHR11999:SF165">
    <property type="entry name" value="DECARBOXYLASE, PUTATIVE (AFU_ORTHOLOGUE AFUA_2G04980)-RELATED"/>
    <property type="match status" value="1"/>
</dbReference>
<dbReference type="Pfam" id="PF00282">
    <property type="entry name" value="Pyridoxal_deC"/>
    <property type="match status" value="1"/>
</dbReference>
<keyword evidence="3 5" id="KW-0663">Pyridoxal phosphate</keyword>
<feature type="compositionally biased region" description="Low complexity" evidence="6">
    <location>
        <begin position="79"/>
        <end position="93"/>
    </location>
</feature>
<evidence type="ECO:0000256" key="4">
    <source>
        <dbReference type="ARBA" id="ARBA00023239"/>
    </source>
</evidence>
<dbReference type="Gene3D" id="3.90.1150.10">
    <property type="entry name" value="Aspartate Aminotransferase, domain 1"/>
    <property type="match status" value="1"/>
</dbReference>
<dbReference type="AlphaFoldDB" id="W9Y972"/>
<dbReference type="GO" id="GO:0016831">
    <property type="term" value="F:carboxy-lyase activity"/>
    <property type="evidence" value="ECO:0007669"/>
    <property type="project" value="InterPro"/>
</dbReference>
<comment type="caution">
    <text evidence="7">The sequence shown here is derived from an EMBL/GenBank/DDBJ whole genome shotgun (WGS) entry which is preliminary data.</text>
</comment>
<protein>
    <recommendedName>
        <fullName evidence="9">Tyrosine decarboxylase</fullName>
    </recommendedName>
</protein>
<evidence type="ECO:0000256" key="2">
    <source>
        <dbReference type="ARBA" id="ARBA00009533"/>
    </source>
</evidence>
<evidence type="ECO:0000256" key="6">
    <source>
        <dbReference type="SAM" id="MobiDB-lite"/>
    </source>
</evidence>
<dbReference type="OrthoDB" id="2161780at2759"/>
<reference evidence="7 8" key="1">
    <citation type="submission" date="2013-03" db="EMBL/GenBank/DDBJ databases">
        <title>The Genome Sequence of Capronia epimyces CBS 606.96.</title>
        <authorList>
            <consortium name="The Broad Institute Genomics Platform"/>
            <person name="Cuomo C."/>
            <person name="de Hoog S."/>
            <person name="Gorbushina A."/>
            <person name="Walker B."/>
            <person name="Young S.K."/>
            <person name="Zeng Q."/>
            <person name="Gargeya S."/>
            <person name="Fitzgerald M."/>
            <person name="Haas B."/>
            <person name="Abouelleil A."/>
            <person name="Allen A.W."/>
            <person name="Alvarado L."/>
            <person name="Arachchi H.M."/>
            <person name="Berlin A.M."/>
            <person name="Chapman S.B."/>
            <person name="Gainer-Dewar J."/>
            <person name="Goldberg J."/>
            <person name="Griggs A."/>
            <person name="Gujja S."/>
            <person name="Hansen M."/>
            <person name="Howarth C."/>
            <person name="Imamovic A."/>
            <person name="Ireland A."/>
            <person name="Larimer J."/>
            <person name="McCowan C."/>
            <person name="Murphy C."/>
            <person name="Pearson M."/>
            <person name="Poon T.W."/>
            <person name="Priest M."/>
            <person name="Roberts A."/>
            <person name="Saif S."/>
            <person name="Shea T."/>
            <person name="Sisk P."/>
            <person name="Sykes S."/>
            <person name="Wortman J."/>
            <person name="Nusbaum C."/>
            <person name="Birren B."/>
        </authorList>
    </citation>
    <scope>NUCLEOTIDE SEQUENCE [LARGE SCALE GENOMIC DNA]</scope>
    <source>
        <strain evidence="7 8">CBS 606.96</strain>
    </source>
</reference>
<evidence type="ECO:0000313" key="7">
    <source>
        <dbReference type="EMBL" id="EXJ89367.1"/>
    </source>
</evidence>
<dbReference type="GO" id="GO:0019752">
    <property type="term" value="P:carboxylic acid metabolic process"/>
    <property type="evidence" value="ECO:0007669"/>
    <property type="project" value="InterPro"/>
</dbReference>
<evidence type="ECO:0000256" key="3">
    <source>
        <dbReference type="ARBA" id="ARBA00022898"/>
    </source>
</evidence>
<dbReference type="Gene3D" id="3.40.640.10">
    <property type="entry name" value="Type I PLP-dependent aspartate aminotransferase-like (Major domain)"/>
    <property type="match status" value="1"/>
</dbReference>
<accession>W9Y972</accession>
<dbReference type="eggNOG" id="KOG0628">
    <property type="taxonomic scope" value="Eukaryota"/>
</dbReference>
<dbReference type="InterPro" id="IPR015421">
    <property type="entry name" value="PyrdxlP-dep_Trfase_major"/>
</dbReference>
<sequence>MDNNNTTNTTTTVTPIPNNSLTHTITTLQSILSTTNLDQDRRTLPIIPASVPGLTQLQAHILGTPTQTQAARLTGSGTGSSSESESDSSSGSDSDSDALSRLATHLAHDILPYLNLASLSPNYYGFVTGGATPAALLGDFLASVYDQNVQVHLPRDTAATALEVAALNRLVRLFRLPEAEWAIGGAGPGGGTFTTGATASNVLGLALGREYVLRRALERKTKAGLSAGAEAESSSPDESFSCGDYGIAELMVQAGVRRIQVLSTLSHSSMAKAASVVGIGRRNVVSILAAHNDNDNDTSLNPLQIDIDRLETEARKSKQDGGVLSILTLSAGEVNTGRFATDSYDAMVRVRRICDEYGVWIHVDGAFGLFGRLFDPEEEKINKEEHEEPNKKEHEDEYPGYREITRAVQGLELADSITADCHKLLNVPYDCGVFFTRHKALSELVFGNGNAAYLTSGANNNGGSGGDGGDRIQSPLNIGLENSRRFRALPVYCTLAAYGREGHLDMLKRQIALARRVTKWLLQDARFEAKNADFVTNVNATRHIYLTGTVWRGKPAARIAVSNWQVDVERDANIIQDVLHRAVGES</sequence>
<dbReference type="PROSITE" id="PS00392">
    <property type="entry name" value="DDC_GAD_HDC_YDC"/>
    <property type="match status" value="1"/>
</dbReference>